<feature type="region of interest" description="Disordered" evidence="1">
    <location>
        <begin position="171"/>
        <end position="220"/>
    </location>
</feature>
<dbReference type="Pfam" id="PF17258">
    <property type="entry name" value="DUF5324"/>
    <property type="match status" value="1"/>
</dbReference>
<dbReference type="Proteomes" id="UP001499895">
    <property type="component" value="Unassembled WGS sequence"/>
</dbReference>
<dbReference type="EMBL" id="BAAAHB010000003">
    <property type="protein sequence ID" value="GAA0446393.1"/>
    <property type="molecule type" value="Genomic_DNA"/>
</dbReference>
<dbReference type="RefSeq" id="WP_344085145.1">
    <property type="nucleotide sequence ID" value="NZ_BAAAHB010000003.1"/>
</dbReference>
<accession>A0ABP3J9I9</accession>
<evidence type="ECO:0000313" key="3">
    <source>
        <dbReference type="Proteomes" id="UP001499895"/>
    </source>
</evidence>
<comment type="caution">
    <text evidence="2">The sequence shown here is derived from an EMBL/GenBank/DDBJ whole genome shotgun (WGS) entry which is preliminary data.</text>
</comment>
<name>A0ABP3J9I9_9ACTN</name>
<feature type="compositionally biased region" description="Basic and acidic residues" evidence="1">
    <location>
        <begin position="199"/>
        <end position="208"/>
    </location>
</feature>
<evidence type="ECO:0000313" key="2">
    <source>
        <dbReference type="EMBL" id="GAA0446393.1"/>
    </source>
</evidence>
<protein>
    <submittedName>
        <fullName evidence="2">DUF5324 family protein</fullName>
    </submittedName>
</protein>
<organism evidence="2 3">
    <name type="scientific">Streptomyces stramineus</name>
    <dbReference type="NCBI Taxonomy" id="173861"/>
    <lineage>
        <taxon>Bacteria</taxon>
        <taxon>Bacillati</taxon>
        <taxon>Actinomycetota</taxon>
        <taxon>Actinomycetes</taxon>
        <taxon>Kitasatosporales</taxon>
        <taxon>Streptomycetaceae</taxon>
        <taxon>Streptomyces</taxon>
    </lineage>
</organism>
<dbReference type="InterPro" id="IPR035214">
    <property type="entry name" value="DUF5324"/>
</dbReference>
<reference evidence="3" key="1">
    <citation type="journal article" date="2019" name="Int. J. Syst. Evol. Microbiol.">
        <title>The Global Catalogue of Microorganisms (GCM) 10K type strain sequencing project: providing services to taxonomists for standard genome sequencing and annotation.</title>
        <authorList>
            <consortium name="The Broad Institute Genomics Platform"/>
            <consortium name="The Broad Institute Genome Sequencing Center for Infectious Disease"/>
            <person name="Wu L."/>
            <person name="Ma J."/>
        </authorList>
    </citation>
    <scope>NUCLEOTIDE SEQUENCE [LARGE SCALE GENOMIC DNA]</scope>
    <source>
        <strain evidence="3">JCM 10649</strain>
    </source>
</reference>
<gene>
    <name evidence="2" type="ORF">GCM10009544_06550</name>
</gene>
<sequence length="220" mass="23679">MTRKDSVFAATSTAKDSVRHAADVVAPYAGTAKDAAVHLAHEARTQIAPRVSTAARQARTAAGEQYHAHLAPRLEHVRDSLPPKVDQAAARARAAAEPVRDEAVARSAAALAALRGQVSAADIDKLLKKRDRRCRAGRVAKRFALFGLLAGGAYAAWKWWDKQANPDWLVEPPAPTEIADRSPLTAVDGSAEAGLDPDVQAKQDREDRAEDDAEERGDQR</sequence>
<feature type="compositionally biased region" description="Acidic residues" evidence="1">
    <location>
        <begin position="209"/>
        <end position="220"/>
    </location>
</feature>
<keyword evidence="3" id="KW-1185">Reference proteome</keyword>
<proteinExistence type="predicted"/>
<evidence type="ECO:0000256" key="1">
    <source>
        <dbReference type="SAM" id="MobiDB-lite"/>
    </source>
</evidence>